<protein>
    <submittedName>
        <fullName evidence="1">Uncharacterized protein</fullName>
    </submittedName>
</protein>
<accession>A0ACB9Z5Q9</accession>
<proteinExistence type="predicted"/>
<dbReference type="EMBL" id="MU393455">
    <property type="protein sequence ID" value="KAI4866681.1"/>
    <property type="molecule type" value="Genomic_DNA"/>
</dbReference>
<keyword evidence="2" id="KW-1185">Reference proteome</keyword>
<dbReference type="Proteomes" id="UP001497700">
    <property type="component" value="Unassembled WGS sequence"/>
</dbReference>
<reference evidence="1 2" key="1">
    <citation type="journal article" date="2022" name="New Phytol.">
        <title>Ecological generalism drives hyperdiversity of secondary metabolite gene clusters in xylarialean endophytes.</title>
        <authorList>
            <person name="Franco M.E.E."/>
            <person name="Wisecaver J.H."/>
            <person name="Arnold A.E."/>
            <person name="Ju Y.M."/>
            <person name="Slot J.C."/>
            <person name="Ahrendt S."/>
            <person name="Moore L.P."/>
            <person name="Eastman K.E."/>
            <person name="Scott K."/>
            <person name="Konkel Z."/>
            <person name="Mondo S.J."/>
            <person name="Kuo A."/>
            <person name="Hayes R.D."/>
            <person name="Haridas S."/>
            <person name="Andreopoulos B."/>
            <person name="Riley R."/>
            <person name="LaButti K."/>
            <person name="Pangilinan J."/>
            <person name="Lipzen A."/>
            <person name="Amirebrahimi M."/>
            <person name="Yan J."/>
            <person name="Adam C."/>
            <person name="Keymanesh K."/>
            <person name="Ng V."/>
            <person name="Louie K."/>
            <person name="Northen T."/>
            <person name="Drula E."/>
            <person name="Henrissat B."/>
            <person name="Hsieh H.M."/>
            <person name="Youens-Clark K."/>
            <person name="Lutzoni F."/>
            <person name="Miadlikowska J."/>
            <person name="Eastwood D.C."/>
            <person name="Hamelin R.C."/>
            <person name="Grigoriev I.V."/>
            <person name="U'Ren J.M."/>
        </authorList>
    </citation>
    <scope>NUCLEOTIDE SEQUENCE [LARGE SCALE GENOMIC DNA]</scope>
    <source>
        <strain evidence="1 2">CBS 119005</strain>
    </source>
</reference>
<gene>
    <name evidence="1" type="ORF">F4820DRAFT_239387</name>
</gene>
<sequence length="450" mass="50987">MPWEKVGLRRYERPLDNSENLLKRVADLFTGYNREHWALNVVARLRFGELKDDQLISALRTAWIQTRYRHPFIAATLDGDNHVYVVPDQREVDAWVSESFVVHEDETVQDFMRTAKLAEYSSFHFFPSSFQILMRTHHWQIDGMGAIHLLDRFLDIFSAAEPLPTFGDEWRRLPPAHAEAAPLPTELSEGSQDAARRMAEASPFSGRPSIGLEMTPREPGGTRFSTLIFDSSTLEAVVKSCREAGFSVASAIHAAMIVATQEMTAESNPATNFVSVAFYDHRAYLQSPYNDTQAWPMGCWMVGLPFSFPHADFVTHAKALQKIYKLPLDLDRCDVLKYYDIYVGKLIEALGQPLPLDALPPTQPQLSSLGVIDGKVQHSYSGNQPVSVDHVEPYLDQMTTSTLVFQWSWRRRSFINVCFNENYYESAYVEKYLARVKVHLLTGLGLGGSV</sequence>
<name>A0ACB9Z5Q9_9PEZI</name>
<organism evidence="1 2">
    <name type="scientific">Hypoxylon rubiginosum</name>
    <dbReference type="NCBI Taxonomy" id="110542"/>
    <lineage>
        <taxon>Eukaryota</taxon>
        <taxon>Fungi</taxon>
        <taxon>Dikarya</taxon>
        <taxon>Ascomycota</taxon>
        <taxon>Pezizomycotina</taxon>
        <taxon>Sordariomycetes</taxon>
        <taxon>Xylariomycetidae</taxon>
        <taxon>Xylariales</taxon>
        <taxon>Hypoxylaceae</taxon>
        <taxon>Hypoxylon</taxon>
    </lineage>
</organism>
<comment type="caution">
    <text evidence="1">The sequence shown here is derived from an EMBL/GenBank/DDBJ whole genome shotgun (WGS) entry which is preliminary data.</text>
</comment>
<evidence type="ECO:0000313" key="1">
    <source>
        <dbReference type="EMBL" id="KAI4866681.1"/>
    </source>
</evidence>
<evidence type="ECO:0000313" key="2">
    <source>
        <dbReference type="Proteomes" id="UP001497700"/>
    </source>
</evidence>